<feature type="active site" description="Proton donor" evidence="2">
    <location>
        <position position="46"/>
    </location>
</feature>
<dbReference type="EMBL" id="OX458333">
    <property type="protein sequence ID" value="CAI8910442.1"/>
    <property type="molecule type" value="Genomic_DNA"/>
</dbReference>
<dbReference type="Pfam" id="PF02834">
    <property type="entry name" value="LigT_PEase"/>
    <property type="match status" value="2"/>
</dbReference>
<dbReference type="InterPro" id="IPR004175">
    <property type="entry name" value="RNA_CPDase"/>
</dbReference>
<name>A0ABM9I5S2_9GAMM</name>
<dbReference type="HAMAP" id="MF_01940">
    <property type="entry name" value="RNA_CPDase"/>
    <property type="match status" value="1"/>
</dbReference>
<dbReference type="PANTHER" id="PTHR35561">
    <property type="entry name" value="RNA 2',3'-CYCLIC PHOSPHODIESTERASE"/>
    <property type="match status" value="1"/>
</dbReference>
<dbReference type="NCBIfam" id="TIGR02258">
    <property type="entry name" value="2_5_ligase"/>
    <property type="match status" value="1"/>
</dbReference>
<feature type="short sequence motif" description="HXTX 1" evidence="2">
    <location>
        <begin position="46"/>
        <end position="49"/>
    </location>
</feature>
<protein>
    <recommendedName>
        <fullName evidence="2">RNA 2',3'-cyclic phosphodiesterase</fullName>
        <shortName evidence="2">RNA 2',3'-CPDase</shortName>
        <ecNumber evidence="2">3.1.4.58</ecNumber>
    </recommendedName>
</protein>
<accession>A0ABM9I5S2</accession>
<evidence type="ECO:0000256" key="2">
    <source>
        <dbReference type="HAMAP-Rule" id="MF_01940"/>
    </source>
</evidence>
<comment type="function">
    <text evidence="2">Hydrolyzes RNA 2',3'-cyclic phosphodiester to an RNA 2'-phosphomonoester.</text>
</comment>
<feature type="active site" description="Proton acceptor" evidence="2">
    <location>
        <position position="128"/>
    </location>
</feature>
<dbReference type="GO" id="GO:0008664">
    <property type="term" value="F:RNA 2',3'-cyclic 3'-phosphodiesterase activity"/>
    <property type="evidence" value="ECO:0007669"/>
    <property type="project" value="UniProtKB-EC"/>
</dbReference>
<dbReference type="Gene3D" id="3.90.1140.10">
    <property type="entry name" value="Cyclic phosphodiesterase"/>
    <property type="match status" value="1"/>
</dbReference>
<organism evidence="4 5">
    <name type="scientific">Methylocaldum szegediense</name>
    <dbReference type="NCBI Taxonomy" id="73780"/>
    <lineage>
        <taxon>Bacteria</taxon>
        <taxon>Pseudomonadati</taxon>
        <taxon>Pseudomonadota</taxon>
        <taxon>Gammaproteobacteria</taxon>
        <taxon>Methylococcales</taxon>
        <taxon>Methylococcaceae</taxon>
        <taxon>Methylocaldum</taxon>
    </lineage>
</organism>
<evidence type="ECO:0000259" key="3">
    <source>
        <dbReference type="Pfam" id="PF02834"/>
    </source>
</evidence>
<comment type="similarity">
    <text evidence="2">Belongs to the 2H phosphoesterase superfamily. ThpR family.</text>
</comment>
<dbReference type="PANTHER" id="PTHR35561:SF1">
    <property type="entry name" value="RNA 2',3'-CYCLIC PHOSPHODIESTERASE"/>
    <property type="match status" value="1"/>
</dbReference>
<keyword evidence="5" id="KW-1185">Reference proteome</keyword>
<dbReference type="InterPro" id="IPR014051">
    <property type="entry name" value="Phosphoesterase_HXTX"/>
</dbReference>
<keyword evidence="1 2" id="KW-0378">Hydrolase</keyword>
<feature type="domain" description="Phosphoesterase HXTX" evidence="3">
    <location>
        <begin position="95"/>
        <end position="134"/>
    </location>
</feature>
<evidence type="ECO:0000313" key="4">
    <source>
        <dbReference type="EMBL" id="CAI8910442.1"/>
    </source>
</evidence>
<feature type="short sequence motif" description="HXTX 2" evidence="2">
    <location>
        <begin position="128"/>
        <end position="131"/>
    </location>
</feature>
<evidence type="ECO:0000256" key="1">
    <source>
        <dbReference type="ARBA" id="ARBA00022801"/>
    </source>
</evidence>
<dbReference type="SUPFAM" id="SSF55144">
    <property type="entry name" value="LigT-like"/>
    <property type="match status" value="1"/>
</dbReference>
<dbReference type="Proteomes" id="UP001162030">
    <property type="component" value="Chromosome"/>
</dbReference>
<proteinExistence type="inferred from homology"/>
<dbReference type="EC" id="3.1.4.58" evidence="2"/>
<feature type="domain" description="Phosphoesterase HXTX" evidence="3">
    <location>
        <begin position="15"/>
        <end position="88"/>
    </location>
</feature>
<sequence length="191" mass="21440">MSVGIKTLRLFFALWPDEAVRASLAQFVETLKQTTTARWVEPENFHITLAFLGAVNEDQLPLVCRIGDGIDGQSFELTLDRIDFWPKREIVWLSPSSTPAALANLASGLTAELKQAGFVVENRPYRAHLTLARRARPGRISSGVLDDPIRWSEGSFCLIESHLSRMGSQYRVRNNWNLSGFQAIPDDLSVR</sequence>
<dbReference type="InterPro" id="IPR009097">
    <property type="entry name" value="Cyclic_Pdiesterase"/>
</dbReference>
<reference evidence="4 5" key="1">
    <citation type="submission" date="2023-03" db="EMBL/GenBank/DDBJ databases">
        <authorList>
            <person name="Pearce D."/>
        </authorList>
    </citation>
    <scope>NUCLEOTIDE SEQUENCE [LARGE SCALE GENOMIC DNA]</scope>
    <source>
        <strain evidence="4">Msz</strain>
    </source>
</reference>
<gene>
    <name evidence="4" type="ORF">MSZNOR_3629</name>
</gene>
<evidence type="ECO:0000313" key="5">
    <source>
        <dbReference type="Proteomes" id="UP001162030"/>
    </source>
</evidence>
<comment type="catalytic activity">
    <reaction evidence="2">
        <text>a 3'-end 2',3'-cyclophospho-ribonucleotide-RNA + H2O = a 3'-end 2'-phospho-ribonucleotide-RNA + H(+)</text>
        <dbReference type="Rhea" id="RHEA:11828"/>
        <dbReference type="Rhea" id="RHEA-COMP:10464"/>
        <dbReference type="Rhea" id="RHEA-COMP:17353"/>
        <dbReference type="ChEBI" id="CHEBI:15377"/>
        <dbReference type="ChEBI" id="CHEBI:15378"/>
        <dbReference type="ChEBI" id="CHEBI:83064"/>
        <dbReference type="ChEBI" id="CHEBI:173113"/>
        <dbReference type="EC" id="3.1.4.58"/>
    </reaction>
</comment>